<feature type="region of interest" description="Disordered" evidence="1">
    <location>
        <begin position="337"/>
        <end position="358"/>
    </location>
</feature>
<feature type="compositionally biased region" description="Low complexity" evidence="1">
    <location>
        <begin position="346"/>
        <end position="358"/>
    </location>
</feature>
<dbReference type="AlphaFoldDB" id="A0A448XBQ7"/>
<feature type="compositionally biased region" description="Gly residues" evidence="1">
    <location>
        <begin position="287"/>
        <end position="297"/>
    </location>
</feature>
<feature type="compositionally biased region" description="Basic and acidic residues" evidence="1">
    <location>
        <begin position="192"/>
        <end position="205"/>
    </location>
</feature>
<keyword evidence="3" id="KW-1185">Reference proteome</keyword>
<dbReference type="Proteomes" id="UP000784294">
    <property type="component" value="Unassembled WGS sequence"/>
</dbReference>
<feature type="compositionally biased region" description="Low complexity" evidence="1">
    <location>
        <begin position="410"/>
        <end position="424"/>
    </location>
</feature>
<feature type="region of interest" description="Disordered" evidence="1">
    <location>
        <begin position="410"/>
        <end position="472"/>
    </location>
</feature>
<dbReference type="OrthoDB" id="449052at2759"/>
<feature type="region of interest" description="Disordered" evidence="1">
    <location>
        <begin position="286"/>
        <end position="320"/>
    </location>
</feature>
<evidence type="ECO:0000256" key="1">
    <source>
        <dbReference type="SAM" id="MobiDB-lite"/>
    </source>
</evidence>
<organism evidence="2 3">
    <name type="scientific">Protopolystoma xenopodis</name>
    <dbReference type="NCBI Taxonomy" id="117903"/>
    <lineage>
        <taxon>Eukaryota</taxon>
        <taxon>Metazoa</taxon>
        <taxon>Spiralia</taxon>
        <taxon>Lophotrochozoa</taxon>
        <taxon>Platyhelminthes</taxon>
        <taxon>Monogenea</taxon>
        <taxon>Polyopisthocotylea</taxon>
        <taxon>Polystomatidea</taxon>
        <taxon>Polystomatidae</taxon>
        <taxon>Protopolystoma</taxon>
    </lineage>
</organism>
<accession>A0A448XBQ7</accession>
<evidence type="ECO:0000313" key="3">
    <source>
        <dbReference type="Proteomes" id="UP000784294"/>
    </source>
</evidence>
<feature type="region of interest" description="Disordered" evidence="1">
    <location>
        <begin position="161"/>
        <end position="224"/>
    </location>
</feature>
<gene>
    <name evidence="2" type="ORF">PXEA_LOCUS26513</name>
</gene>
<protein>
    <submittedName>
        <fullName evidence="2">Uncharacterized protein</fullName>
    </submittedName>
</protein>
<evidence type="ECO:0000313" key="2">
    <source>
        <dbReference type="EMBL" id="VEL33073.1"/>
    </source>
</evidence>
<proteinExistence type="predicted"/>
<sequence>MGSRNQESYDSGLYSTEHSSRQDHLYVLPTSSRLAKYTNRRHCASTSSVLSHSNAFPPSHCHSITNSAVADFMLSPGMLHPSPNIAITDEPAPATSLDGLNKQVYLQTSSSSSPPTRDVHLVASHKLVGSIGNSNTSIVSVPSRFRHFFMESFITARATAGGGSGLRGISDGRARTKSEQQSVHRRQLQITDHMDCSRSDSRKVSQGEGSVPESTSHGDESSSDVCAGAVCAHTTDLPPHAHTISAGSLSPAAAISLLTPLAVTTNFSGPSSTQLSPSVNLAAVGGLDPGSGAGGGAEPSSSAQATSGRTAATHISGGGGGKRHLWYSVTSVAHPSARVAGDPGAPGTQSSGLSTPSSSRAVVVSKPNVLATVLPFLEAGGGVCGNFTFALDQSLKKRHKIAHSMMGRFFSARGSGSSGNTSRGPRSDDSDHGSLPDPSKLPKEEPRSSLEFTHTRLKNHRSKLVSLDFQPE</sequence>
<reference evidence="2" key="1">
    <citation type="submission" date="2018-11" db="EMBL/GenBank/DDBJ databases">
        <authorList>
            <consortium name="Pathogen Informatics"/>
        </authorList>
    </citation>
    <scope>NUCLEOTIDE SEQUENCE</scope>
</reference>
<name>A0A448XBQ7_9PLAT</name>
<feature type="compositionally biased region" description="Basic and acidic residues" evidence="1">
    <location>
        <begin position="425"/>
        <end position="448"/>
    </location>
</feature>
<dbReference type="EMBL" id="CAAALY010245125">
    <property type="protein sequence ID" value="VEL33073.1"/>
    <property type="molecule type" value="Genomic_DNA"/>
</dbReference>
<comment type="caution">
    <text evidence="2">The sequence shown here is derived from an EMBL/GenBank/DDBJ whole genome shotgun (WGS) entry which is preliminary data.</text>
</comment>